<feature type="signal peptide" evidence="4">
    <location>
        <begin position="1"/>
        <end position="20"/>
    </location>
</feature>
<keyword evidence="7" id="KW-1185">Reference proteome</keyword>
<proteinExistence type="predicted"/>
<name>F0VNC3_NEOCL</name>
<evidence type="ECO:0000256" key="2">
    <source>
        <dbReference type="SAM" id="MobiDB-lite"/>
    </source>
</evidence>
<feature type="coiled-coil region" evidence="1">
    <location>
        <begin position="74"/>
        <end position="101"/>
    </location>
</feature>
<feature type="compositionally biased region" description="Basic and acidic residues" evidence="2">
    <location>
        <begin position="53"/>
        <end position="69"/>
    </location>
</feature>
<keyword evidence="3" id="KW-0812">Transmembrane</keyword>
<keyword evidence="4" id="KW-0732">Signal</keyword>
<dbReference type="GeneID" id="13446934"/>
<reference evidence="5" key="2">
    <citation type="submission" date="2011-03" db="EMBL/GenBank/DDBJ databases">
        <title>Comparative genomics and transcriptomics of Neospora caninum and Toxoplasma gondii.</title>
        <authorList>
            <person name="Reid A.J."/>
            <person name="Sohal A."/>
            <person name="Harris D."/>
            <person name="Quail M."/>
            <person name="Sanders M."/>
            <person name="Berriman M."/>
            <person name="Wastling J.M."/>
            <person name="Pain A."/>
        </authorList>
    </citation>
    <scope>NUCLEOTIDE SEQUENCE</scope>
    <source>
        <strain evidence="5">Liverpool</strain>
    </source>
</reference>
<evidence type="ECO:0000313" key="7">
    <source>
        <dbReference type="Proteomes" id="UP000007494"/>
    </source>
</evidence>
<dbReference type="EMBL" id="LN714486">
    <property type="protein sequence ID" value="CEL69946.1"/>
    <property type="molecule type" value="Genomic_DNA"/>
</dbReference>
<evidence type="ECO:0008006" key="8">
    <source>
        <dbReference type="Google" id="ProtNLM"/>
    </source>
</evidence>
<keyword evidence="3" id="KW-1133">Transmembrane helix</keyword>
<evidence type="ECO:0000256" key="1">
    <source>
        <dbReference type="SAM" id="Coils"/>
    </source>
</evidence>
<feature type="transmembrane region" description="Helical" evidence="3">
    <location>
        <begin position="352"/>
        <end position="385"/>
    </location>
</feature>
<dbReference type="EMBL" id="FR823392">
    <property type="protein sequence ID" value="CBZ55219.1"/>
    <property type="molecule type" value="Genomic_DNA"/>
</dbReference>
<keyword evidence="3" id="KW-0472">Membrane</keyword>
<feature type="chain" id="PRO_5007655278" description="Transmembrane protein" evidence="4">
    <location>
        <begin position="21"/>
        <end position="438"/>
    </location>
</feature>
<dbReference type="OrthoDB" id="332476at2759"/>
<dbReference type="VEuPathDB" id="ToxoDB:NCLIV_056430"/>
<dbReference type="InParanoid" id="F0VNC3"/>
<organism evidence="5 7">
    <name type="scientific">Neospora caninum (strain Liverpool)</name>
    <dbReference type="NCBI Taxonomy" id="572307"/>
    <lineage>
        <taxon>Eukaryota</taxon>
        <taxon>Sar</taxon>
        <taxon>Alveolata</taxon>
        <taxon>Apicomplexa</taxon>
        <taxon>Conoidasida</taxon>
        <taxon>Coccidia</taxon>
        <taxon>Eucoccidiorida</taxon>
        <taxon>Eimeriorina</taxon>
        <taxon>Sarcocystidae</taxon>
        <taxon>Neospora</taxon>
    </lineage>
</organism>
<sequence length="438" mass="47295">MAGSAVRMCVFSVALALCLALGVPPLPSSSPSVLSPLACVLLAEAAEAQAPAEKPKAAPKKTDSASESREARLLKYAEQRAENAEAELKKFRETHETSVRACTEATQRKQKAVEACEKQAESLRTMYNASQTAKADAEKKLRELEVKHAAATRAEGSSEKLERENASLQQQLKQKEQETAEARSRVRALESEVAKLAAAKASLAAKARDAEAPKSSHIFTIQAMQETLGAIGHLYMAIAEHLVACVPQEMFDKFTTLKLEVATLAAPYVEMVNSKVYQPVAPALAKAQTFFETTLYPIAASGAAKGVRMVASLSDDLLPSVNARVDAALAPIFASHPRVEALVPPSIADRVALLLFLTVVTYFCALFAFRLLLCPVFACVCPCCCKRRHKKGKHSKKFTPAHGASLHASLQKDKKGLPPQESPTRPFAFAGDYKKHKA</sequence>
<dbReference type="AlphaFoldDB" id="F0VNC3"/>
<feature type="compositionally biased region" description="Basic and acidic residues" evidence="2">
    <location>
        <begin position="156"/>
        <end position="165"/>
    </location>
</feature>
<dbReference type="Gene3D" id="1.10.287.1490">
    <property type="match status" value="1"/>
</dbReference>
<reference evidence="7" key="3">
    <citation type="journal article" date="2012" name="PLoS Pathog.">
        <title>Comparative genomics of the apicomplexan parasites Toxoplasma gondii and Neospora caninum: Coccidia differing in host range and transmission strategy.</title>
        <authorList>
            <person name="Reid A.J."/>
            <person name="Vermont S.J."/>
            <person name="Cotton J.A."/>
            <person name="Harris D."/>
            <person name="Hill-Cawthorne G.A."/>
            <person name="Konen-Waisman S."/>
            <person name="Latham S.M."/>
            <person name="Mourier T."/>
            <person name="Norton R."/>
            <person name="Quail M.A."/>
            <person name="Sanders M."/>
            <person name="Shanmugam D."/>
            <person name="Sohal A."/>
            <person name="Wasmuth J.D."/>
            <person name="Brunk B."/>
            <person name="Grigg M.E."/>
            <person name="Howard J.C."/>
            <person name="Parkinson J."/>
            <person name="Roos D.S."/>
            <person name="Trees A.J."/>
            <person name="Berriman M."/>
            <person name="Pain A."/>
            <person name="Wastling J.M."/>
        </authorList>
    </citation>
    <scope>NUCLEOTIDE SEQUENCE [LARGE SCALE GENOMIC DNA]</scope>
    <source>
        <strain evidence="7">Liverpool</strain>
    </source>
</reference>
<feature type="region of interest" description="Disordered" evidence="2">
    <location>
        <begin position="394"/>
        <end position="438"/>
    </location>
</feature>
<protein>
    <recommendedName>
        <fullName evidence="8">Transmembrane protein</fullName>
    </recommendedName>
</protein>
<dbReference type="Proteomes" id="UP000007494">
    <property type="component" value="Chromosome XI"/>
</dbReference>
<evidence type="ECO:0000256" key="4">
    <source>
        <dbReference type="SAM" id="SignalP"/>
    </source>
</evidence>
<feature type="region of interest" description="Disordered" evidence="2">
    <location>
        <begin position="50"/>
        <end position="69"/>
    </location>
</feature>
<reference evidence="5" key="1">
    <citation type="submission" date="2011-02" db="EMBL/GenBank/DDBJ databases">
        <authorList>
            <person name="Aslett M."/>
        </authorList>
    </citation>
    <scope>NUCLEOTIDE SEQUENCE</scope>
    <source>
        <strain evidence="5">Liverpool</strain>
    </source>
</reference>
<gene>
    <name evidence="6" type="ORF">BN1204_056430</name>
    <name evidence="5" type="ORF">NCLIV_056430</name>
</gene>
<evidence type="ECO:0000313" key="5">
    <source>
        <dbReference type="EMBL" id="CBZ55219.1"/>
    </source>
</evidence>
<keyword evidence="1" id="KW-0175">Coiled coil</keyword>
<feature type="region of interest" description="Disordered" evidence="2">
    <location>
        <begin position="149"/>
        <end position="179"/>
    </location>
</feature>
<accession>F0VNC3</accession>
<reference evidence="6" key="4">
    <citation type="journal article" date="2015" name="PLoS ONE">
        <title>Comprehensive Evaluation of Toxoplasma gondii VEG and Neospora caninum LIV Genomes with Tachyzoite Stage Transcriptome and Proteome Defines Novel Transcript Features.</title>
        <authorList>
            <person name="Ramaprasad A."/>
            <person name="Mourier T."/>
            <person name="Naeem R."/>
            <person name="Malas T.B."/>
            <person name="Moussa E."/>
            <person name="Panigrahi A."/>
            <person name="Vermont S.J."/>
            <person name="Otto T.D."/>
            <person name="Wastling J."/>
            <person name="Pain A."/>
        </authorList>
    </citation>
    <scope>NUCLEOTIDE SEQUENCE</scope>
    <source>
        <strain evidence="6">Liverpool</strain>
    </source>
</reference>
<evidence type="ECO:0000313" key="6">
    <source>
        <dbReference type="EMBL" id="CEL69946.1"/>
    </source>
</evidence>
<evidence type="ECO:0000256" key="3">
    <source>
        <dbReference type="SAM" id="Phobius"/>
    </source>
</evidence>
<dbReference type="eggNOG" id="ENOG502QZC4">
    <property type="taxonomic scope" value="Eukaryota"/>
</dbReference>
<dbReference type="RefSeq" id="XP_003885247.1">
    <property type="nucleotide sequence ID" value="XM_003885198.1"/>
</dbReference>
<dbReference type="OMA" id="PRMGRET"/>